<dbReference type="InterPro" id="IPR050155">
    <property type="entry name" value="HAD-like_hydrolase_sf"/>
</dbReference>
<protein>
    <submittedName>
        <fullName evidence="1">HAD family hydrolase</fullName>
    </submittedName>
</protein>
<dbReference type="Pfam" id="PF12710">
    <property type="entry name" value="HAD"/>
    <property type="match status" value="1"/>
</dbReference>
<gene>
    <name evidence="1" type="ORF">P4R38_10200</name>
</gene>
<sequence length="200" mass="20645">MTEPHPPVVGFDLDMTLVDSRAGIVACMHHALELHGGSASDEQLAPLIGAPLRDNLALFLPDDRVEAAMADYRSSYLVDAVPVTTAMPGAAELLDAIRERGGRVVVVSAKVEPAIHAVLEHVGLRPDAVAGDLFAEGKASALREHGATTYVGDHTGDMRAARAAGVPGIGVTTGPHDEQALREAGASVVVAGLGEVLAQL</sequence>
<reference evidence="1 2" key="1">
    <citation type="submission" date="2023-03" db="EMBL/GenBank/DDBJ databases">
        <title>YIM 133296 draft genome.</title>
        <authorList>
            <person name="Xiong L."/>
        </authorList>
    </citation>
    <scope>NUCLEOTIDE SEQUENCE [LARGE SCALE GENOMIC DNA]</scope>
    <source>
        <strain evidence="1 2">YIM 133296</strain>
    </source>
</reference>
<name>A0ABT6C6R6_9MICO</name>
<evidence type="ECO:0000313" key="1">
    <source>
        <dbReference type="EMBL" id="MDF8264614.1"/>
    </source>
</evidence>
<dbReference type="SFLD" id="SFLDS00003">
    <property type="entry name" value="Haloacid_Dehalogenase"/>
    <property type="match status" value="1"/>
</dbReference>
<dbReference type="GO" id="GO:0016787">
    <property type="term" value="F:hydrolase activity"/>
    <property type="evidence" value="ECO:0007669"/>
    <property type="project" value="UniProtKB-KW"/>
</dbReference>
<proteinExistence type="predicted"/>
<dbReference type="InterPro" id="IPR023214">
    <property type="entry name" value="HAD_sf"/>
</dbReference>
<dbReference type="RefSeq" id="WP_275237529.1">
    <property type="nucleotide sequence ID" value="NZ_JARFJC010000017.1"/>
</dbReference>
<dbReference type="PANTHER" id="PTHR43434">
    <property type="entry name" value="PHOSPHOGLYCOLATE PHOSPHATASE"/>
    <property type="match status" value="1"/>
</dbReference>
<comment type="caution">
    <text evidence="1">The sequence shown here is derived from an EMBL/GenBank/DDBJ whole genome shotgun (WGS) entry which is preliminary data.</text>
</comment>
<dbReference type="Gene3D" id="1.10.150.240">
    <property type="entry name" value="Putative phosphatase, domain 2"/>
    <property type="match status" value="1"/>
</dbReference>
<keyword evidence="1" id="KW-0378">Hydrolase</keyword>
<dbReference type="InterPro" id="IPR036412">
    <property type="entry name" value="HAD-like_sf"/>
</dbReference>
<dbReference type="EMBL" id="JAROAV010000028">
    <property type="protein sequence ID" value="MDF8264614.1"/>
    <property type="molecule type" value="Genomic_DNA"/>
</dbReference>
<accession>A0ABT6C6R6</accession>
<dbReference type="SFLD" id="SFLDG01129">
    <property type="entry name" value="C1.5:_HAD__Beta-PGM__Phosphata"/>
    <property type="match status" value="1"/>
</dbReference>
<dbReference type="InterPro" id="IPR023198">
    <property type="entry name" value="PGP-like_dom2"/>
</dbReference>
<dbReference type="Proteomes" id="UP001528912">
    <property type="component" value="Unassembled WGS sequence"/>
</dbReference>
<dbReference type="SUPFAM" id="SSF56784">
    <property type="entry name" value="HAD-like"/>
    <property type="match status" value="1"/>
</dbReference>
<keyword evidence="2" id="KW-1185">Reference proteome</keyword>
<evidence type="ECO:0000313" key="2">
    <source>
        <dbReference type="Proteomes" id="UP001528912"/>
    </source>
</evidence>
<organism evidence="1 2">
    <name type="scientific">Luteipulveratus flavus</name>
    <dbReference type="NCBI Taxonomy" id="3031728"/>
    <lineage>
        <taxon>Bacteria</taxon>
        <taxon>Bacillati</taxon>
        <taxon>Actinomycetota</taxon>
        <taxon>Actinomycetes</taxon>
        <taxon>Micrococcales</taxon>
        <taxon>Dermacoccaceae</taxon>
        <taxon>Luteipulveratus</taxon>
    </lineage>
</organism>
<dbReference type="Gene3D" id="3.40.50.1000">
    <property type="entry name" value="HAD superfamily/HAD-like"/>
    <property type="match status" value="1"/>
</dbReference>
<dbReference type="PANTHER" id="PTHR43434:SF20">
    <property type="entry name" value="5'-NUCLEOTIDASE"/>
    <property type="match status" value="1"/>
</dbReference>